<dbReference type="PANTHER" id="PTHR30327:SF1">
    <property type="entry name" value="UPF0301 PROTEIN YQGE"/>
    <property type="match status" value="1"/>
</dbReference>
<evidence type="ECO:0000313" key="3">
    <source>
        <dbReference type="Proteomes" id="UP000594042"/>
    </source>
</evidence>
<gene>
    <name evidence="2" type="ORF">Cop2CBH44_28560</name>
</gene>
<dbReference type="InterPro" id="IPR003774">
    <property type="entry name" value="AlgH-like"/>
</dbReference>
<accession>A0A7G1HZP7</accession>
<dbReference type="SUPFAM" id="SSF143456">
    <property type="entry name" value="VC0467-like"/>
    <property type="match status" value="1"/>
</dbReference>
<sequence>MKLESGLFRTPCSSIKPARGCLLVSEPLLTDSYFQRSVIFLIEHNTEGTMGLVLNKPSGLVLNRLVEGLEELTEIPVFCGGPMSGDRLYYLHTLGHLIPNAIEVGEGLYIGGDFDVIVSYLRSGNNIEHNIKFFIGYSGWSPGQLSEEIEERVWAVNNNYFVEQCISQEGDLFWRMAVEGLGDEYRTWLNYPKLPYLN</sequence>
<dbReference type="EMBL" id="AP023322">
    <property type="protein sequence ID" value="BCI64503.1"/>
    <property type="molecule type" value="Genomic_DNA"/>
</dbReference>
<organism evidence="2 3">
    <name type="scientific">Coprobacter secundus subsp. similis</name>
    <dbReference type="NCBI Taxonomy" id="2751153"/>
    <lineage>
        <taxon>Bacteria</taxon>
        <taxon>Pseudomonadati</taxon>
        <taxon>Bacteroidota</taxon>
        <taxon>Bacteroidia</taxon>
        <taxon>Bacteroidales</taxon>
        <taxon>Barnesiellaceae</taxon>
        <taxon>Coprobacter</taxon>
    </lineage>
</organism>
<protein>
    <submittedName>
        <fullName evidence="2">UPF0301 protein</fullName>
    </submittedName>
</protein>
<dbReference type="Pfam" id="PF02622">
    <property type="entry name" value="DUF179"/>
    <property type="match status" value="1"/>
</dbReference>
<dbReference type="GO" id="GO:0005829">
    <property type="term" value="C:cytosol"/>
    <property type="evidence" value="ECO:0007669"/>
    <property type="project" value="TreeGrafter"/>
</dbReference>
<dbReference type="RefSeq" id="WP_021929656.1">
    <property type="nucleotide sequence ID" value="NZ_AP023322.1"/>
</dbReference>
<dbReference type="Gene3D" id="3.40.1740.10">
    <property type="entry name" value="VC0467-like"/>
    <property type="match status" value="1"/>
</dbReference>
<reference evidence="3" key="1">
    <citation type="submission" date="2020-07" db="EMBL/GenBank/DDBJ databases">
        <title>Complete genome sequencing of Coprobacter sp. strain 2CBH44.</title>
        <authorList>
            <person name="Sakamoto M."/>
            <person name="Murakami T."/>
            <person name="Mori H."/>
        </authorList>
    </citation>
    <scope>NUCLEOTIDE SEQUENCE [LARGE SCALE GENOMIC DNA]</scope>
    <source>
        <strain evidence="3">2CBH44</strain>
    </source>
</reference>
<keyword evidence="3" id="KW-1185">Reference proteome</keyword>
<dbReference type="KEGG" id="copr:Cop2CBH44_28560"/>
<dbReference type="AlphaFoldDB" id="A0A7G1HZP7"/>
<dbReference type="Proteomes" id="UP000594042">
    <property type="component" value="Chromosome"/>
</dbReference>
<evidence type="ECO:0000256" key="1">
    <source>
        <dbReference type="ARBA" id="ARBA00009600"/>
    </source>
</evidence>
<name>A0A7G1HZP7_9BACT</name>
<comment type="similarity">
    <text evidence="1">Belongs to the UPF0301 (AlgH) family.</text>
</comment>
<proteinExistence type="inferred from homology"/>
<evidence type="ECO:0000313" key="2">
    <source>
        <dbReference type="EMBL" id="BCI64503.1"/>
    </source>
</evidence>
<dbReference type="PANTHER" id="PTHR30327">
    <property type="entry name" value="UNCHARACTERIZED PROTEIN YQGE"/>
    <property type="match status" value="1"/>
</dbReference>